<dbReference type="OrthoDB" id="5346581at2759"/>
<name>A0A2J6RU77_HYAVF</name>
<keyword evidence="2" id="KW-1185">Reference proteome</keyword>
<sequence length="305" mass="34898">MSITEQRAKISMNDLQADHLFAFNHTLGSILTSALAQRTFAQIFDGLPTRDDVGYFPTYSKEIADNPTSSPEAMETAKELRQHFNTYISQVDAKLAQAYQDAALGSREFYMRLLEMTAVACHDIAALVYENTQPGLRQEGQSLEQRLALLGGRPTDFMHEDYYYFQQYPKGVLDVVGYWAEYHLFGGVVLFDRGESGTECNRAFLHPVGGFRIFQISESQIQRFAEYVQQVSDETAQDIKPPFPLSAEKYTYRVDPFDAMALNIYRDRYERVIPRDRPTRCAQRLADFPELQDTMVQINRGDSSQ</sequence>
<evidence type="ECO:0000313" key="2">
    <source>
        <dbReference type="Proteomes" id="UP000235786"/>
    </source>
</evidence>
<evidence type="ECO:0000313" key="1">
    <source>
        <dbReference type="EMBL" id="PMD42071.1"/>
    </source>
</evidence>
<proteinExistence type="predicted"/>
<gene>
    <name evidence="1" type="ORF">L207DRAFT_305852</name>
</gene>
<accession>A0A2J6RU77</accession>
<dbReference type="EMBL" id="KZ613943">
    <property type="protein sequence ID" value="PMD42071.1"/>
    <property type="molecule type" value="Genomic_DNA"/>
</dbReference>
<protein>
    <submittedName>
        <fullName evidence="1">Uncharacterized protein</fullName>
    </submittedName>
</protein>
<dbReference type="Proteomes" id="UP000235786">
    <property type="component" value="Unassembled WGS sequence"/>
</dbReference>
<reference evidence="1 2" key="1">
    <citation type="submission" date="2016-04" db="EMBL/GenBank/DDBJ databases">
        <title>A degradative enzymes factory behind the ericoid mycorrhizal symbiosis.</title>
        <authorList>
            <consortium name="DOE Joint Genome Institute"/>
            <person name="Martino E."/>
            <person name="Morin E."/>
            <person name="Grelet G."/>
            <person name="Kuo A."/>
            <person name="Kohler A."/>
            <person name="Daghino S."/>
            <person name="Barry K."/>
            <person name="Choi C."/>
            <person name="Cichocki N."/>
            <person name="Clum A."/>
            <person name="Copeland A."/>
            <person name="Hainaut M."/>
            <person name="Haridas S."/>
            <person name="Labutti K."/>
            <person name="Lindquist E."/>
            <person name="Lipzen A."/>
            <person name="Khouja H.-R."/>
            <person name="Murat C."/>
            <person name="Ohm R."/>
            <person name="Olson A."/>
            <person name="Spatafora J."/>
            <person name="Veneault-Fourrey C."/>
            <person name="Henrissat B."/>
            <person name="Grigoriev I."/>
            <person name="Martin F."/>
            <person name="Perotto S."/>
        </authorList>
    </citation>
    <scope>NUCLEOTIDE SEQUENCE [LARGE SCALE GENOMIC DNA]</scope>
    <source>
        <strain evidence="1 2">F</strain>
    </source>
</reference>
<dbReference type="AlphaFoldDB" id="A0A2J6RU77"/>
<organism evidence="1 2">
    <name type="scientific">Hyaloscypha variabilis (strain UAMH 11265 / GT02V1 / F)</name>
    <name type="common">Meliniomyces variabilis</name>
    <dbReference type="NCBI Taxonomy" id="1149755"/>
    <lineage>
        <taxon>Eukaryota</taxon>
        <taxon>Fungi</taxon>
        <taxon>Dikarya</taxon>
        <taxon>Ascomycota</taxon>
        <taxon>Pezizomycotina</taxon>
        <taxon>Leotiomycetes</taxon>
        <taxon>Helotiales</taxon>
        <taxon>Hyaloscyphaceae</taxon>
        <taxon>Hyaloscypha</taxon>
        <taxon>Hyaloscypha variabilis</taxon>
    </lineage>
</organism>